<reference evidence="2 3" key="1">
    <citation type="submission" date="2022-05" db="EMBL/GenBank/DDBJ databases">
        <authorList>
            <consortium name="Genoscope - CEA"/>
            <person name="William W."/>
        </authorList>
    </citation>
    <scope>NUCLEOTIDE SEQUENCE [LARGE SCALE GENOMIC DNA]</scope>
</reference>
<dbReference type="EMBL" id="CALNXJ010000027">
    <property type="protein sequence ID" value="CAH3133076.1"/>
    <property type="molecule type" value="Genomic_DNA"/>
</dbReference>
<sequence length="130" mass="14795">DRGVHHSSTLERQKGYFCTDYHPWQCCCYPEAVQAQFMPFSGSATIYVERKSGCKSCQGAWFLAPVPCDCLIGKHFGQRAGKRKRCKVCAYTKNAKGNLKHTKTNFYCAKCDAHLCEQPCFQKWHSQSSL</sequence>
<comment type="caution">
    <text evidence="2">The sequence shown here is derived from an EMBL/GenBank/DDBJ whole genome shotgun (WGS) entry which is preliminary data.</text>
</comment>
<dbReference type="AlphaFoldDB" id="A0AAU9X1D2"/>
<evidence type="ECO:0000313" key="3">
    <source>
        <dbReference type="Proteomes" id="UP001159428"/>
    </source>
</evidence>
<proteinExistence type="predicted"/>
<evidence type="ECO:0000313" key="2">
    <source>
        <dbReference type="EMBL" id="CAH3133076.1"/>
    </source>
</evidence>
<evidence type="ECO:0000259" key="1">
    <source>
        <dbReference type="Pfam" id="PF13842"/>
    </source>
</evidence>
<feature type="domain" description="PiggyBac transposable element-derived protein 4 C-terminal zinc-finger" evidence="1">
    <location>
        <begin position="78"/>
        <end position="125"/>
    </location>
</feature>
<keyword evidence="3" id="KW-1185">Reference proteome</keyword>
<dbReference type="Pfam" id="PF13842">
    <property type="entry name" value="zf-Tnp_2"/>
    <property type="match status" value="1"/>
</dbReference>
<accession>A0AAU9X1D2</accession>
<protein>
    <recommendedName>
        <fullName evidence="1">PiggyBac transposable element-derived protein 4 C-terminal zinc-finger domain-containing protein</fullName>
    </recommendedName>
</protein>
<dbReference type="InterPro" id="IPR032718">
    <property type="entry name" value="PGBD4_Znf_C"/>
</dbReference>
<gene>
    <name evidence="2" type="ORF">PMEA_00015365</name>
</gene>
<name>A0AAU9X1D2_9CNID</name>
<organism evidence="2 3">
    <name type="scientific">Pocillopora meandrina</name>
    <dbReference type="NCBI Taxonomy" id="46732"/>
    <lineage>
        <taxon>Eukaryota</taxon>
        <taxon>Metazoa</taxon>
        <taxon>Cnidaria</taxon>
        <taxon>Anthozoa</taxon>
        <taxon>Hexacorallia</taxon>
        <taxon>Scleractinia</taxon>
        <taxon>Astrocoeniina</taxon>
        <taxon>Pocilloporidae</taxon>
        <taxon>Pocillopora</taxon>
    </lineage>
</organism>
<feature type="non-terminal residue" evidence="2">
    <location>
        <position position="1"/>
    </location>
</feature>
<dbReference type="Proteomes" id="UP001159428">
    <property type="component" value="Unassembled WGS sequence"/>
</dbReference>